<sequence>MADQNNNEFSRQRRFDEVRQTKKKKSRVKRWILYILLAIVVGVIGWGAYLYSEYKGSIDSIQKSAKISKTRDVSSLIAQGKSFSILILGTDTGELDRDRTGLSDSMMVATVNPTENKVTMVSIPRDIMTAIPGDEDTFPQKLNAAYSLDGVGASMKAVQNYLNVPIDTYALVNMKGLETLVKKVGGVSVKSPLSFQYSQATAHDYGPDLYRFHKGSTSYEKSTDNGVTWSASKTVMDGDAALAFSRMRYDDPQGDYGRQQRQRLVLEAMLKKAVNVKTLIDPSFVKAISKNAQTDLSFNDIVKIAQKYRGAVKNQVSDHLQGQGVMYEGVSYQMVPTSEKQRVTNLLRSQLGLKHKETGSQFASDVPSDQLRSAAYALAQIGEKLVQ</sequence>
<keyword evidence="4" id="KW-0808">Transferase</keyword>
<reference evidence="4 6" key="2">
    <citation type="submission" date="2023-10" db="EMBL/GenBank/DDBJ databases">
        <authorList>
            <person name="Botero Cardona J."/>
        </authorList>
    </citation>
    <scope>NUCLEOTIDE SEQUENCE [LARGE SCALE GENOMIC DNA]</scope>
    <source>
        <strain evidence="4 6">R-53137</strain>
    </source>
</reference>
<evidence type="ECO:0000256" key="2">
    <source>
        <dbReference type="SAM" id="Phobius"/>
    </source>
</evidence>
<evidence type="ECO:0000313" key="5">
    <source>
        <dbReference type="EMBL" id="GAP04408.1"/>
    </source>
</evidence>
<keyword evidence="2" id="KW-0812">Transmembrane</keyword>
<reference evidence="5" key="1">
    <citation type="journal article" date="2015" name="BMC Genomics">
        <title>Comparative genomics of Fructobacillus spp. and Leuconostoc spp. reveals niche-specific evolution of Fructobacillus spp.</title>
        <authorList>
            <person name="Endo A."/>
            <person name="Tanizawa Y."/>
            <person name="Tanaka N."/>
            <person name="Maeno S."/>
            <person name="Kumar H."/>
            <person name="Shiwa Y."/>
            <person name="Okada S."/>
            <person name="Yoshikawa H."/>
            <person name="Dicks L."/>
            <person name="Nakagawa J."/>
            <person name="Arita M."/>
        </authorList>
    </citation>
    <scope>NUCLEOTIDE SEQUENCE [LARGE SCALE GENOMIC DNA]</scope>
    <source>
        <strain evidence="5">F214-1</strain>
    </source>
</reference>
<accession>A0A3F3H9F5</accession>
<dbReference type="InterPro" id="IPR050922">
    <property type="entry name" value="LytR/CpsA/Psr_CW_biosynth"/>
</dbReference>
<keyword evidence="2" id="KW-0472">Membrane</keyword>
<dbReference type="NCBIfam" id="TIGR00350">
    <property type="entry name" value="lytR_cpsA_psr"/>
    <property type="match status" value="1"/>
</dbReference>
<evidence type="ECO:0000313" key="6">
    <source>
        <dbReference type="Proteomes" id="UP001314262"/>
    </source>
</evidence>
<dbReference type="Proteomes" id="UP000064514">
    <property type="component" value="Unassembled WGS sequence"/>
</dbReference>
<feature type="transmembrane region" description="Helical" evidence="2">
    <location>
        <begin position="31"/>
        <end position="51"/>
    </location>
</feature>
<organism evidence="5">
    <name type="scientific">Fructobacillus tropaeoli</name>
    <dbReference type="NCBI Taxonomy" id="709323"/>
    <lineage>
        <taxon>Bacteria</taxon>
        <taxon>Bacillati</taxon>
        <taxon>Bacillota</taxon>
        <taxon>Bacilli</taxon>
        <taxon>Lactobacillales</taxon>
        <taxon>Lactobacillaceae</taxon>
        <taxon>Fructobacillus</taxon>
    </lineage>
</organism>
<feature type="domain" description="Cell envelope-related transcriptional attenuator" evidence="3">
    <location>
        <begin position="103"/>
        <end position="273"/>
    </location>
</feature>
<keyword evidence="2" id="KW-1133">Transmembrane helix</keyword>
<dbReference type="AlphaFoldDB" id="A0A3F3H9F5"/>
<evidence type="ECO:0000313" key="4">
    <source>
        <dbReference type="EMBL" id="CAK1242220.1"/>
    </source>
</evidence>
<name>A0A3F3H9F5_9LACO</name>
<gene>
    <name evidence="5" type="ORF">FTRO_0041500</name>
    <name evidence="4" type="ORF">R53137_KAKDMLNK_00871</name>
</gene>
<dbReference type="Pfam" id="PF03816">
    <property type="entry name" value="LytR_cpsA_psr"/>
    <property type="match status" value="1"/>
</dbReference>
<dbReference type="RefSeq" id="WP_059393825.1">
    <property type="nucleotide sequence ID" value="NZ_BOJU01000003.1"/>
</dbReference>
<keyword evidence="6" id="KW-1185">Reference proteome</keyword>
<protein>
    <submittedName>
        <fullName evidence="4">LytR-Cps2A-Psr (LCP) family (Peptidoglyca n teichoic acid transferase) (Cps2a)</fullName>
    </submittedName>
    <submittedName>
        <fullName evidence="5">Transcriptional regulator</fullName>
    </submittedName>
</protein>
<dbReference type="Proteomes" id="UP001314262">
    <property type="component" value="Unassembled WGS sequence"/>
</dbReference>
<dbReference type="GO" id="GO:0016740">
    <property type="term" value="F:transferase activity"/>
    <property type="evidence" value="ECO:0007669"/>
    <property type="project" value="UniProtKB-KW"/>
</dbReference>
<dbReference type="EMBL" id="DF968081">
    <property type="protein sequence ID" value="GAP04408.1"/>
    <property type="molecule type" value="Genomic_DNA"/>
</dbReference>
<evidence type="ECO:0000259" key="3">
    <source>
        <dbReference type="Pfam" id="PF03816"/>
    </source>
</evidence>
<dbReference type="InterPro" id="IPR004474">
    <property type="entry name" value="LytR_CpsA_psr"/>
</dbReference>
<proteinExistence type="inferred from homology"/>
<dbReference type="PANTHER" id="PTHR33392:SF6">
    <property type="entry name" value="POLYISOPRENYL-TEICHOIC ACID--PEPTIDOGLYCAN TEICHOIC ACID TRANSFERASE TAGU"/>
    <property type="match status" value="1"/>
</dbReference>
<comment type="similarity">
    <text evidence="1">Belongs to the LytR/CpsA/Psr (LCP) family.</text>
</comment>
<dbReference type="STRING" id="709323.GCA_001047135_00958"/>
<dbReference type="Gene3D" id="3.40.630.190">
    <property type="entry name" value="LCP protein"/>
    <property type="match status" value="1"/>
</dbReference>
<evidence type="ECO:0000256" key="1">
    <source>
        <dbReference type="ARBA" id="ARBA00006068"/>
    </source>
</evidence>
<dbReference type="EMBL" id="CAUZLT010000003">
    <property type="protein sequence ID" value="CAK1242220.1"/>
    <property type="molecule type" value="Genomic_DNA"/>
</dbReference>
<dbReference type="PANTHER" id="PTHR33392">
    <property type="entry name" value="POLYISOPRENYL-TEICHOIC ACID--PEPTIDOGLYCAN TEICHOIC ACID TRANSFERASE TAGU"/>
    <property type="match status" value="1"/>
</dbReference>